<evidence type="ECO:0000256" key="2">
    <source>
        <dbReference type="SAM" id="MobiDB-lite"/>
    </source>
</evidence>
<name>A0A518D3L4_9BACT</name>
<dbReference type="Pfam" id="PF00350">
    <property type="entry name" value="Dynamin_N"/>
    <property type="match status" value="1"/>
</dbReference>
<dbReference type="CDD" id="cd00882">
    <property type="entry name" value="Ras_like_GTPase"/>
    <property type="match status" value="1"/>
</dbReference>
<proteinExistence type="predicted"/>
<evidence type="ECO:0000256" key="1">
    <source>
        <dbReference type="SAM" id="Coils"/>
    </source>
</evidence>
<reference evidence="4 5" key="1">
    <citation type="submission" date="2019-02" db="EMBL/GenBank/DDBJ databases">
        <title>Deep-cultivation of Planctomycetes and their phenomic and genomic characterization uncovers novel biology.</title>
        <authorList>
            <person name="Wiegand S."/>
            <person name="Jogler M."/>
            <person name="Boedeker C."/>
            <person name="Pinto D."/>
            <person name="Vollmers J."/>
            <person name="Rivas-Marin E."/>
            <person name="Kohn T."/>
            <person name="Peeters S.H."/>
            <person name="Heuer A."/>
            <person name="Rast P."/>
            <person name="Oberbeckmann S."/>
            <person name="Bunk B."/>
            <person name="Jeske O."/>
            <person name="Meyerdierks A."/>
            <person name="Storesund J.E."/>
            <person name="Kallscheuer N."/>
            <person name="Luecker S."/>
            <person name="Lage O.M."/>
            <person name="Pohl T."/>
            <person name="Merkel B.J."/>
            <person name="Hornburger P."/>
            <person name="Mueller R.-W."/>
            <person name="Bruemmer F."/>
            <person name="Labrenz M."/>
            <person name="Spormann A.M."/>
            <person name="Op den Camp H."/>
            <person name="Overmann J."/>
            <person name="Amann R."/>
            <person name="Jetten M.S.M."/>
            <person name="Mascher T."/>
            <person name="Medema M.H."/>
            <person name="Devos D.P."/>
            <person name="Kaster A.-K."/>
            <person name="Ovreas L."/>
            <person name="Rohde M."/>
            <person name="Galperin M.Y."/>
            <person name="Jogler C."/>
        </authorList>
    </citation>
    <scope>NUCLEOTIDE SEQUENCE [LARGE SCALE GENOMIC DNA]</scope>
    <source>
        <strain evidence="4 5">Pla163</strain>
    </source>
</reference>
<gene>
    <name evidence="4" type="ORF">Pla163_32150</name>
</gene>
<dbReference type="Gene3D" id="3.40.50.300">
    <property type="entry name" value="P-loop containing nucleotide triphosphate hydrolases"/>
    <property type="match status" value="1"/>
</dbReference>
<dbReference type="RefSeq" id="WP_145190622.1">
    <property type="nucleotide sequence ID" value="NZ_CP036290.1"/>
</dbReference>
<feature type="domain" description="Dynamin N-terminal" evidence="3">
    <location>
        <begin position="71"/>
        <end position="253"/>
    </location>
</feature>
<accession>A0A518D3L4</accession>
<feature type="coiled-coil region" evidence="1">
    <location>
        <begin position="373"/>
        <end position="400"/>
    </location>
</feature>
<dbReference type="EMBL" id="CP036290">
    <property type="protein sequence ID" value="QDU86066.1"/>
    <property type="molecule type" value="Genomic_DNA"/>
</dbReference>
<dbReference type="Proteomes" id="UP000319342">
    <property type="component" value="Chromosome"/>
</dbReference>
<dbReference type="SUPFAM" id="SSF52540">
    <property type="entry name" value="P-loop containing nucleoside triphosphate hydrolases"/>
    <property type="match status" value="1"/>
</dbReference>
<feature type="region of interest" description="Disordered" evidence="2">
    <location>
        <begin position="690"/>
        <end position="743"/>
    </location>
</feature>
<protein>
    <submittedName>
        <fullName evidence="4">Dynamin family protein</fullName>
    </submittedName>
</protein>
<evidence type="ECO:0000259" key="3">
    <source>
        <dbReference type="Pfam" id="PF00350"/>
    </source>
</evidence>
<evidence type="ECO:0000313" key="5">
    <source>
        <dbReference type="Proteomes" id="UP000319342"/>
    </source>
</evidence>
<keyword evidence="1" id="KW-0175">Coiled coil</keyword>
<dbReference type="AlphaFoldDB" id="A0A518D3L4"/>
<evidence type="ECO:0000313" key="4">
    <source>
        <dbReference type="EMBL" id="QDU86066.1"/>
    </source>
</evidence>
<dbReference type="OrthoDB" id="248493at2"/>
<organism evidence="4 5">
    <name type="scientific">Rohdeia mirabilis</name>
    <dbReference type="NCBI Taxonomy" id="2528008"/>
    <lineage>
        <taxon>Bacteria</taxon>
        <taxon>Pseudomonadati</taxon>
        <taxon>Planctomycetota</taxon>
        <taxon>Planctomycetia</taxon>
        <taxon>Planctomycetia incertae sedis</taxon>
        <taxon>Rohdeia</taxon>
    </lineage>
</organism>
<keyword evidence="5" id="KW-1185">Reference proteome</keyword>
<dbReference type="InterPro" id="IPR027417">
    <property type="entry name" value="P-loop_NTPase"/>
</dbReference>
<sequence length="743" mass="81794">MKTLLSQFCHEFGSAIEPLVAPLRSFCDVLQAAEDGGVLGADAKPYVAGFQDVSHQLTVLADKVAQQQAYVLIFGPLKSGKSTLMNSISASYVSEVTALPAYPCMVYVSHAPQREFVVTRYNGDTNTFTSPASMRMQVSRDHAELADRIRAEESKGEGAVRDFDPALHFPEAIRRIDVRVPAEELKTSGAVLVDTPGLYSKMKFGYDRMTREFRNTAACAIFVVKTDNLFLEQVFDEFSQLLQLFSRIFLVVNIDSAKMDLRPDGSLSPSLEREDPVRVIEAFETLAMSASLKEAVEHGRLKIYPIDLLRAASRRLQPEENGEQTPDDFRAFLNDLTDYLNSTDYLVAFLGDSLRHGGALIDEARGLCNHTGLKRLADDAARLKAERARLVDELTVLEHLIDHDWNAAFEPLGRTLADQVDAEAARLRKSSLKGLRGSIEGWMGTDDGLKTLLDEELSPILLGYQTQLATAVEERLRAAVQTPTAGAEYGPDVERELERVRTSLAAYAGEGLVGIMPRGYAENVQLRVDVEGLPVKKTILDWILFRSRAAIRRRVLGNASNPTKSITRAEKQRRFGDDTLDFIEDEVVERLAGFFDSTRARITTQMARDFAGAVIAALEQSLRTRRTAHQKDLARVAGQLGRLEELSEGLTGLRSTLAAAAQDVAALGETYGRTDPTELATTVESELLGVKELSPQPPRALPDQKVSDPTSSPFGLNPEIEFEESDVNRGGSNGDRSAREGDA</sequence>
<dbReference type="InterPro" id="IPR045063">
    <property type="entry name" value="Dynamin_N"/>
</dbReference>